<evidence type="ECO:0000313" key="1">
    <source>
        <dbReference type="EMBL" id="TCT23898.1"/>
    </source>
</evidence>
<sequence>MSSEPNRPSIKTVDRKWIPVKTAKGQEEIRTKACRLPARLRRLLIMVDGQSTIGETIERLAGLDDDLETHFSTLLAEGFLAPRDAVPSIATALSEQPEFNLAKAKGFARFVILGVLGPAGARRAQRIEAASTPGELRAELDDLRDALPALLSKRQAKDAWDQLEPLMLSISIDHDPSPD</sequence>
<keyword evidence="2" id="KW-1185">Reference proteome</keyword>
<comment type="caution">
    <text evidence="1">The sequence shown here is derived from an EMBL/GenBank/DDBJ whole genome shotgun (WGS) entry which is preliminary data.</text>
</comment>
<evidence type="ECO:0000313" key="2">
    <source>
        <dbReference type="Proteomes" id="UP000295717"/>
    </source>
</evidence>
<name>A0A4R3N415_9GAMM</name>
<accession>A0A4R3N415</accession>
<reference evidence="1 2" key="1">
    <citation type="submission" date="2019-03" db="EMBL/GenBank/DDBJ databases">
        <title>Genomic Encyclopedia of Type Strains, Phase IV (KMG-IV): sequencing the most valuable type-strain genomes for metagenomic binning, comparative biology and taxonomic classification.</title>
        <authorList>
            <person name="Goeker M."/>
        </authorList>
    </citation>
    <scope>NUCLEOTIDE SEQUENCE [LARGE SCALE GENOMIC DNA]</scope>
    <source>
        <strain evidence="1 2">DSM 13587</strain>
    </source>
</reference>
<dbReference type="EMBL" id="SMAO01000001">
    <property type="protein sequence ID" value="TCT23898.1"/>
    <property type="molecule type" value="Genomic_DNA"/>
</dbReference>
<dbReference type="OrthoDB" id="8965824at2"/>
<dbReference type="RefSeq" id="WP_132974986.1">
    <property type="nucleotide sequence ID" value="NZ_SMAO01000001.1"/>
</dbReference>
<gene>
    <name evidence="1" type="ORF">EDC35_101212</name>
</gene>
<dbReference type="AlphaFoldDB" id="A0A4R3N415"/>
<proteinExistence type="predicted"/>
<protein>
    <submittedName>
        <fullName evidence="1">Uncharacterized protein</fullName>
    </submittedName>
</protein>
<organism evidence="1 2">
    <name type="scientific">Thiobaca trueperi</name>
    <dbReference type="NCBI Taxonomy" id="127458"/>
    <lineage>
        <taxon>Bacteria</taxon>
        <taxon>Pseudomonadati</taxon>
        <taxon>Pseudomonadota</taxon>
        <taxon>Gammaproteobacteria</taxon>
        <taxon>Chromatiales</taxon>
        <taxon>Chromatiaceae</taxon>
        <taxon>Thiobaca</taxon>
    </lineage>
</organism>
<dbReference type="Proteomes" id="UP000295717">
    <property type="component" value="Unassembled WGS sequence"/>
</dbReference>